<protein>
    <submittedName>
        <fullName evidence="3">HIT family protein</fullName>
    </submittedName>
</protein>
<dbReference type="Proteomes" id="UP001200513">
    <property type="component" value="Chromosome"/>
</dbReference>
<organism evidence="3">
    <name type="scientific">Candidatus Heimdallarchaeum endolithica</name>
    <dbReference type="NCBI Taxonomy" id="2876572"/>
    <lineage>
        <taxon>Archaea</taxon>
        <taxon>Promethearchaeati</taxon>
        <taxon>Candidatus Heimdallarchaeota</taxon>
        <taxon>Candidatus Heimdallarchaeia (ex Rinke et al. 2021) (nom. nud.)</taxon>
        <taxon>Candidatus Heimdallarchaeales</taxon>
        <taxon>Candidatus Heimdallarchaeaceae</taxon>
        <taxon>Candidatus Heimdallarchaeum</taxon>
    </lineage>
</organism>
<dbReference type="SUPFAM" id="SSF54197">
    <property type="entry name" value="HIT-like"/>
    <property type="match status" value="1"/>
</dbReference>
<accession>A0A9Y1FPF0</accession>
<gene>
    <name evidence="3" type="ORF">K9W46_04395</name>
</gene>
<name>A0A9Y1FPF0_9ARCH</name>
<sequence>MGCSWCDLDNSSNYFIYTSEHFNVYLSEDQSLLGRLILVLNRHASSLSDLTSEEIQDFFSNVKIIEKTLAESFGATMFNWSCLMNNSYKEQPCFPHVHWHCRPPYAHDVSFTGQVFSDPDFAHHYNNKRKLTVSSEVQHMIITSIRTSIKNNFTIL</sequence>
<evidence type="ECO:0000256" key="1">
    <source>
        <dbReference type="PROSITE-ProRule" id="PRU00464"/>
    </source>
</evidence>
<feature type="domain" description="HIT" evidence="2">
    <location>
        <begin position="1"/>
        <end position="111"/>
    </location>
</feature>
<dbReference type="AlphaFoldDB" id="A0A9Y1FPF0"/>
<dbReference type="InterPro" id="IPR011146">
    <property type="entry name" value="HIT-like"/>
</dbReference>
<evidence type="ECO:0000313" key="3">
    <source>
        <dbReference type="EMBL" id="UJG44425.1"/>
    </source>
</evidence>
<reference evidence="3" key="1">
    <citation type="journal article" date="2022" name="Nat. Microbiol.">
        <title>Unique mobile elements and scalable gene flow at the prokaryote-eukaryote boundary revealed by circularized Asgard archaea genomes.</title>
        <authorList>
            <person name="Wu F."/>
            <person name="Speth D.R."/>
            <person name="Philosof A."/>
            <person name="Cremiere A."/>
            <person name="Narayanan A."/>
            <person name="Barco R.A."/>
            <person name="Connon S.A."/>
            <person name="Amend J.P."/>
            <person name="Antoshechkin I.A."/>
            <person name="Orphan V.J."/>
        </authorList>
    </citation>
    <scope>NUCLEOTIDE SEQUENCE</scope>
    <source>
        <strain evidence="3">PR6</strain>
    </source>
</reference>
<proteinExistence type="predicted"/>
<feature type="short sequence motif" description="Histidine triad motif" evidence="1">
    <location>
        <begin position="96"/>
        <end position="100"/>
    </location>
</feature>
<dbReference type="EMBL" id="CP084167">
    <property type="protein sequence ID" value="UJG44425.1"/>
    <property type="molecule type" value="Genomic_DNA"/>
</dbReference>
<dbReference type="Pfam" id="PF01230">
    <property type="entry name" value="HIT"/>
    <property type="match status" value="1"/>
</dbReference>
<dbReference type="GO" id="GO:0003824">
    <property type="term" value="F:catalytic activity"/>
    <property type="evidence" value="ECO:0007669"/>
    <property type="project" value="InterPro"/>
</dbReference>
<dbReference type="InterPro" id="IPR036265">
    <property type="entry name" value="HIT-like_sf"/>
</dbReference>
<dbReference type="PROSITE" id="PS51084">
    <property type="entry name" value="HIT_2"/>
    <property type="match status" value="1"/>
</dbReference>
<dbReference type="Gene3D" id="3.30.428.10">
    <property type="entry name" value="HIT-like"/>
    <property type="match status" value="1"/>
</dbReference>
<evidence type="ECO:0000259" key="2">
    <source>
        <dbReference type="PROSITE" id="PS51084"/>
    </source>
</evidence>